<dbReference type="OrthoDB" id="8955051at2"/>
<name>A0A413INW0_9BACT</name>
<dbReference type="SUPFAM" id="SSF53383">
    <property type="entry name" value="PLP-dependent transferases"/>
    <property type="match status" value="1"/>
</dbReference>
<dbReference type="InterPro" id="IPR015421">
    <property type="entry name" value="PyrdxlP-dep_Trfase_major"/>
</dbReference>
<sequence>MTIEVGSIFPLYTLHINTFEKYTKEEFSLFLHLDENTLFLSLGREAFSIIARNHSTNKKVLLPMYTCQTVGDPFVELGWELDTYSIDVNLRINVRSLKKKLQSFKPGIVVFHPYYGTSFTQYEMEVIREIRSSGVIVVADYTQSIYCKEHVDHADYVVGSLRKWFDSPDGGYIYSRCQDMSAYGSLSENMPFVMSQIDSMYLRGCYFKIGDQALKDISIRLNKHAVNIAGKNIEPHALSGFGMNRLLNADVVTYGKIRFSNYTYLYNNLLQTEKVKFVYNDINEVVSSPLYFPIYCENRVDLQRKLAENGVYAPILWERPEFCTYLDESSSYIYDHILAIPIDQRYDIDEMKRVCKVINSFSKE</sequence>
<proteinExistence type="predicted"/>
<dbReference type="Gene3D" id="3.90.1150.10">
    <property type="entry name" value="Aspartate Aminotransferase, domain 1"/>
    <property type="match status" value="1"/>
</dbReference>
<comment type="caution">
    <text evidence="1">The sequence shown here is derived from an EMBL/GenBank/DDBJ whole genome shotgun (WGS) entry which is preliminary data.</text>
</comment>
<dbReference type="InterPro" id="IPR015424">
    <property type="entry name" value="PyrdxlP-dep_Trfase"/>
</dbReference>
<dbReference type="AlphaFoldDB" id="A0A413INW0"/>
<reference evidence="1 2" key="1">
    <citation type="submission" date="2018-08" db="EMBL/GenBank/DDBJ databases">
        <title>A genome reference for cultivated species of the human gut microbiota.</title>
        <authorList>
            <person name="Zou Y."/>
            <person name="Xue W."/>
            <person name="Luo G."/>
        </authorList>
    </citation>
    <scope>NUCLEOTIDE SEQUENCE [LARGE SCALE GENOMIC DNA]</scope>
    <source>
        <strain evidence="1 2">OF02-7</strain>
    </source>
</reference>
<dbReference type="Gene3D" id="3.40.640.10">
    <property type="entry name" value="Type I PLP-dependent aspartate aminotransferase-like (Major domain)"/>
    <property type="match status" value="1"/>
</dbReference>
<protein>
    <recommendedName>
        <fullName evidence="3">DegT/DnrJ/EryC1/StrS aminotransferase family protein</fullName>
    </recommendedName>
</protein>
<organism evidence="1 2">
    <name type="scientific">Butyricimonas virosa</name>
    <dbReference type="NCBI Taxonomy" id="544645"/>
    <lineage>
        <taxon>Bacteria</taxon>
        <taxon>Pseudomonadati</taxon>
        <taxon>Bacteroidota</taxon>
        <taxon>Bacteroidia</taxon>
        <taxon>Bacteroidales</taxon>
        <taxon>Odoribacteraceae</taxon>
        <taxon>Butyricimonas</taxon>
    </lineage>
</organism>
<evidence type="ECO:0000313" key="1">
    <source>
        <dbReference type="EMBL" id="RGY18581.1"/>
    </source>
</evidence>
<dbReference type="InterPro" id="IPR015422">
    <property type="entry name" value="PyrdxlP-dep_Trfase_small"/>
</dbReference>
<dbReference type="RefSeq" id="WP_117774947.1">
    <property type="nucleotide sequence ID" value="NZ_CALZYG010000028.1"/>
</dbReference>
<gene>
    <name evidence="1" type="ORF">DXA50_08085</name>
</gene>
<evidence type="ECO:0008006" key="3">
    <source>
        <dbReference type="Google" id="ProtNLM"/>
    </source>
</evidence>
<dbReference type="EMBL" id="QSCR01000011">
    <property type="protein sequence ID" value="RGY18581.1"/>
    <property type="molecule type" value="Genomic_DNA"/>
</dbReference>
<accession>A0A413INW0</accession>
<dbReference type="Proteomes" id="UP000286063">
    <property type="component" value="Unassembled WGS sequence"/>
</dbReference>
<evidence type="ECO:0000313" key="2">
    <source>
        <dbReference type="Proteomes" id="UP000286063"/>
    </source>
</evidence>